<accession>A0ACB5TBF0</accession>
<organism evidence="1 2">
    <name type="scientific">Ambrosiozyma monospora</name>
    <name type="common">Yeast</name>
    <name type="synonym">Endomycopsis monosporus</name>
    <dbReference type="NCBI Taxonomy" id="43982"/>
    <lineage>
        <taxon>Eukaryota</taxon>
        <taxon>Fungi</taxon>
        <taxon>Dikarya</taxon>
        <taxon>Ascomycota</taxon>
        <taxon>Saccharomycotina</taxon>
        <taxon>Pichiomycetes</taxon>
        <taxon>Pichiales</taxon>
        <taxon>Pichiaceae</taxon>
        <taxon>Ambrosiozyma</taxon>
    </lineage>
</organism>
<name>A0ACB5TBF0_AMBMO</name>
<evidence type="ECO:0000313" key="2">
    <source>
        <dbReference type="Proteomes" id="UP001165064"/>
    </source>
</evidence>
<reference evidence="1" key="1">
    <citation type="submission" date="2023-04" db="EMBL/GenBank/DDBJ databases">
        <title>Ambrosiozyma monospora NBRC 10751.</title>
        <authorList>
            <person name="Ichikawa N."/>
            <person name="Sato H."/>
            <person name="Tonouchi N."/>
        </authorList>
    </citation>
    <scope>NUCLEOTIDE SEQUENCE</scope>
    <source>
        <strain evidence="1">NBRC 10751</strain>
    </source>
</reference>
<protein>
    <submittedName>
        <fullName evidence="1">Unnamed protein product</fullName>
    </submittedName>
</protein>
<keyword evidence="2" id="KW-1185">Reference proteome</keyword>
<proteinExistence type="predicted"/>
<sequence length="213" mass="24982">MKLEGLSQLREILESKIFLFKTFRTPAGADVSSRVSKIVKSYRNTQRALFQKAVDEINKLEKKILKKYKPLSFKTVMKTDQRFAMSLLLAFRITRYEDLIAKGMLEHAVLLWIVRNVNKAKYHDVNPDTFPDFISKTFEDVKNLIQVTEDDFKEYTPLYRSLFPVFLEKVPEIYEKGDWSVENFIIAGTVKDRLEFIRPSSNELFLLDKVVLN</sequence>
<gene>
    <name evidence="1" type="ORF">Amon02_000735000</name>
</gene>
<evidence type="ECO:0000313" key="1">
    <source>
        <dbReference type="EMBL" id="GME85078.1"/>
    </source>
</evidence>
<comment type="caution">
    <text evidence="1">The sequence shown here is derived from an EMBL/GenBank/DDBJ whole genome shotgun (WGS) entry which is preliminary data.</text>
</comment>
<dbReference type="Proteomes" id="UP001165064">
    <property type="component" value="Unassembled WGS sequence"/>
</dbReference>
<dbReference type="EMBL" id="BSXS01006094">
    <property type="protein sequence ID" value="GME85078.1"/>
    <property type="molecule type" value="Genomic_DNA"/>
</dbReference>